<organism evidence="1 2">
    <name type="scientific">Microvirga aerilata</name>
    <dbReference type="NCBI Taxonomy" id="670292"/>
    <lineage>
        <taxon>Bacteria</taxon>
        <taxon>Pseudomonadati</taxon>
        <taxon>Pseudomonadota</taxon>
        <taxon>Alphaproteobacteria</taxon>
        <taxon>Hyphomicrobiales</taxon>
        <taxon>Methylobacteriaceae</taxon>
        <taxon>Microvirga</taxon>
    </lineage>
</organism>
<name>A0A936ZH21_9HYPH</name>
<evidence type="ECO:0000313" key="2">
    <source>
        <dbReference type="Proteomes" id="UP000605848"/>
    </source>
</evidence>
<accession>A0A936ZH21</accession>
<evidence type="ECO:0000313" key="1">
    <source>
        <dbReference type="EMBL" id="MBL0407605.1"/>
    </source>
</evidence>
<protein>
    <submittedName>
        <fullName evidence="1">Uncharacterized protein</fullName>
    </submittedName>
</protein>
<sequence length="85" mass="9042">MSDPKMLSGELSLWAAVLLGQGEKDWAELLDRAAAKIAHGEQDQQTAASLLLYAVVVGQKDQPSFQFLLEKAADLLAIPSGPAAH</sequence>
<dbReference type="EMBL" id="JAEQMY010000094">
    <property type="protein sequence ID" value="MBL0407605.1"/>
    <property type="molecule type" value="Genomic_DNA"/>
</dbReference>
<dbReference type="Proteomes" id="UP000605848">
    <property type="component" value="Unassembled WGS sequence"/>
</dbReference>
<gene>
    <name evidence="1" type="ORF">JKG68_27175</name>
</gene>
<keyword evidence="2" id="KW-1185">Reference proteome</keyword>
<comment type="caution">
    <text evidence="1">The sequence shown here is derived from an EMBL/GenBank/DDBJ whole genome shotgun (WGS) entry which is preliminary data.</text>
</comment>
<proteinExistence type="predicted"/>
<dbReference type="RefSeq" id="WP_202065008.1">
    <property type="nucleotide sequence ID" value="NZ_JAEQMY010000094.1"/>
</dbReference>
<dbReference type="AlphaFoldDB" id="A0A936ZH21"/>
<reference evidence="1" key="1">
    <citation type="submission" date="2021-01" db="EMBL/GenBank/DDBJ databases">
        <title>Microvirga sp.</title>
        <authorList>
            <person name="Kim M.K."/>
        </authorList>
    </citation>
    <scope>NUCLEOTIDE SEQUENCE</scope>
    <source>
        <strain evidence="1">5420S-16</strain>
    </source>
</reference>